<name>A0A1H9KV81_9LACT</name>
<keyword evidence="3" id="KW-0732">Signal</keyword>
<gene>
    <name evidence="9" type="ORF">SAMN05421767_11538</name>
</gene>
<evidence type="ECO:0000256" key="3">
    <source>
        <dbReference type="ARBA" id="ARBA00022729"/>
    </source>
</evidence>
<keyword evidence="4" id="KW-0572">Peptidoglycan-anchor</keyword>
<feature type="region of interest" description="Disordered" evidence="5">
    <location>
        <begin position="347"/>
        <end position="401"/>
    </location>
</feature>
<feature type="domain" description="CNA-B" evidence="8">
    <location>
        <begin position="174"/>
        <end position="255"/>
    </location>
</feature>
<keyword evidence="6" id="KW-1133">Transmembrane helix</keyword>
<dbReference type="Pfam" id="PF05738">
    <property type="entry name" value="Cna_B"/>
    <property type="match status" value="4"/>
</dbReference>
<accession>A0A1H9KV81</accession>
<organism evidence="9 10">
    <name type="scientific">Granulicatella balaenopterae</name>
    <dbReference type="NCBI Taxonomy" id="137733"/>
    <lineage>
        <taxon>Bacteria</taxon>
        <taxon>Bacillati</taxon>
        <taxon>Bacillota</taxon>
        <taxon>Bacilli</taxon>
        <taxon>Lactobacillales</taxon>
        <taxon>Carnobacteriaceae</taxon>
        <taxon>Granulicatella</taxon>
    </lineage>
</organism>
<keyword evidence="10" id="KW-1185">Reference proteome</keyword>
<dbReference type="STRING" id="137733.SAMN05421767_11538"/>
<evidence type="ECO:0000256" key="6">
    <source>
        <dbReference type="SAM" id="Phobius"/>
    </source>
</evidence>
<reference evidence="9 10" key="1">
    <citation type="submission" date="2016-10" db="EMBL/GenBank/DDBJ databases">
        <authorList>
            <person name="de Groot N.N."/>
        </authorList>
    </citation>
    <scope>NUCLEOTIDE SEQUENCE [LARGE SCALE GENOMIC DNA]</scope>
    <source>
        <strain evidence="9 10">DSM 15827</strain>
    </source>
</reference>
<protein>
    <submittedName>
        <fullName evidence="9">LPXTG-motif cell wall anchor domain-containing protein</fullName>
    </submittedName>
</protein>
<dbReference type="InterPro" id="IPR008454">
    <property type="entry name" value="Collagen-bd_Cna-like_B-typ_dom"/>
</dbReference>
<proteinExistence type="predicted"/>
<keyword evidence="2" id="KW-0964">Secreted</keyword>
<evidence type="ECO:0000256" key="2">
    <source>
        <dbReference type="ARBA" id="ARBA00022525"/>
    </source>
</evidence>
<dbReference type="RefSeq" id="WP_143054376.1">
    <property type="nucleotide sequence ID" value="NZ_FOGF01000015.1"/>
</dbReference>
<keyword evidence="6" id="KW-0472">Membrane</keyword>
<dbReference type="CDD" id="cd00222">
    <property type="entry name" value="CollagenBindB"/>
    <property type="match status" value="4"/>
</dbReference>
<dbReference type="InterPro" id="IPR019931">
    <property type="entry name" value="LPXTG_anchor"/>
</dbReference>
<sequence>WIGEPADSVTINLLADGTKVQSVTLNASNNWQAEFNNLPVYNQETGAKITYTIAETAIPGYTSGISGTAETGFTVTNTITGKVSVPVTKKWIGKEAASVTINLLADGITVQQVTLNASNNWQHTFTDLEQYKDGKEISYTIEEVAISGYKSLITGNQADGFVVTNTNTETTAIPVEKHWIGEPADSVTINLLVDGTKVQSVTLNTSNNWKSEFNNLPVYNQKTGDKIVYTIEEQNIDGYTSAITKNGETYIIMNTNTAKISIPVEKQWIGKATESVTINLLADGIKVQSINLTADTNWQATFDKLMKYDPTDGHEITYAIEEVAISGYITTITGSMMNGFIVENKQNDIPVEPENPGNPTPDPKVPETGNPTPDPEVPETGNPIPDLEVPKTGNPSPNNVLPQTGAKSYMIQIGMAVVFVLVGGSVIYQKKKSK</sequence>
<evidence type="ECO:0000259" key="7">
    <source>
        <dbReference type="Pfam" id="PF00746"/>
    </source>
</evidence>
<keyword evidence="1" id="KW-0134">Cell wall</keyword>
<dbReference type="OrthoDB" id="2164026at2"/>
<dbReference type="EMBL" id="FOGF01000015">
    <property type="protein sequence ID" value="SER02693.1"/>
    <property type="molecule type" value="Genomic_DNA"/>
</dbReference>
<dbReference type="SUPFAM" id="SSF49478">
    <property type="entry name" value="Cna protein B-type domain"/>
    <property type="match status" value="4"/>
</dbReference>
<feature type="domain" description="CNA-B" evidence="8">
    <location>
        <begin position="263"/>
        <end position="345"/>
    </location>
</feature>
<evidence type="ECO:0000313" key="9">
    <source>
        <dbReference type="EMBL" id="SER02693.1"/>
    </source>
</evidence>
<feature type="domain" description="CNA-B" evidence="8">
    <location>
        <begin position="6"/>
        <end position="78"/>
    </location>
</feature>
<feature type="transmembrane region" description="Helical" evidence="6">
    <location>
        <begin position="409"/>
        <end position="428"/>
    </location>
</feature>
<evidence type="ECO:0000313" key="10">
    <source>
        <dbReference type="Proteomes" id="UP000198556"/>
    </source>
</evidence>
<dbReference type="Proteomes" id="UP000198556">
    <property type="component" value="Unassembled WGS sequence"/>
</dbReference>
<keyword evidence="6" id="KW-0812">Transmembrane</keyword>
<dbReference type="NCBIfam" id="TIGR01167">
    <property type="entry name" value="LPXTG_anchor"/>
    <property type="match status" value="1"/>
</dbReference>
<dbReference type="AlphaFoldDB" id="A0A1H9KV81"/>
<dbReference type="Pfam" id="PF00746">
    <property type="entry name" value="Gram_pos_anchor"/>
    <property type="match status" value="1"/>
</dbReference>
<dbReference type="Gene3D" id="2.60.40.1140">
    <property type="entry name" value="Collagen-binding surface protein Cna, B-type domain"/>
    <property type="match status" value="4"/>
</dbReference>
<evidence type="ECO:0000256" key="4">
    <source>
        <dbReference type="ARBA" id="ARBA00023088"/>
    </source>
</evidence>
<feature type="non-terminal residue" evidence="9">
    <location>
        <position position="1"/>
    </location>
</feature>
<feature type="domain" description="CNA-B" evidence="8">
    <location>
        <begin position="85"/>
        <end position="166"/>
    </location>
</feature>
<evidence type="ECO:0000256" key="5">
    <source>
        <dbReference type="SAM" id="MobiDB-lite"/>
    </source>
</evidence>
<evidence type="ECO:0000256" key="1">
    <source>
        <dbReference type="ARBA" id="ARBA00022512"/>
    </source>
</evidence>
<feature type="domain" description="Gram-positive cocci surface proteins LPxTG" evidence="7">
    <location>
        <begin position="395"/>
        <end position="433"/>
    </location>
</feature>
<evidence type="ECO:0000259" key="8">
    <source>
        <dbReference type="Pfam" id="PF05738"/>
    </source>
</evidence>